<sequence length="231" mass="25528">MHVAETLTVSSIQGFLDPIDLLDLDVALREVRDDVDRGRLSATARAESVHSIDGFTTAQAMAVYEPQGRDELMSLPAGVTAVLDRAAARALPGLRTVLPSARAMTYWTFVSYTEGQFISPHIDLSDNDPDPDRPKVAGLSICLTDIADYRGGEFFVETACDPDQWMTNGTGTPRVRAECDESSEWYRRQPRTRWRCRPNRGDAVLYGSQMTHGTEPVTAGRIEKFIGFVTA</sequence>
<dbReference type="Proteomes" id="UP000598174">
    <property type="component" value="Unassembled WGS sequence"/>
</dbReference>
<comment type="caution">
    <text evidence="3">The sequence shown here is derived from an EMBL/GenBank/DDBJ whole genome shotgun (WGS) entry which is preliminary data.</text>
</comment>
<evidence type="ECO:0000313" key="4">
    <source>
        <dbReference type="Proteomes" id="UP000598174"/>
    </source>
</evidence>
<dbReference type="AlphaFoldDB" id="A0A919J1X9"/>
<protein>
    <recommendedName>
        <fullName evidence="2">Fe2OG dioxygenase domain-containing protein</fullName>
    </recommendedName>
</protein>
<dbReference type="GO" id="GO:0046872">
    <property type="term" value="F:metal ion binding"/>
    <property type="evidence" value="ECO:0007669"/>
    <property type="project" value="UniProtKB-KW"/>
</dbReference>
<dbReference type="RefSeq" id="WP_203819715.1">
    <property type="nucleotide sequence ID" value="NZ_BAAABP010000052.1"/>
</dbReference>
<comment type="similarity">
    <text evidence="1">Belongs to the iron/ascorbate-dependent oxidoreductase family.</text>
</comment>
<evidence type="ECO:0000259" key="2">
    <source>
        <dbReference type="PROSITE" id="PS51471"/>
    </source>
</evidence>
<evidence type="ECO:0000256" key="1">
    <source>
        <dbReference type="RuleBase" id="RU003682"/>
    </source>
</evidence>
<reference evidence="3" key="1">
    <citation type="submission" date="2021-01" db="EMBL/GenBank/DDBJ databases">
        <title>Whole genome shotgun sequence of Actinoplanes ferrugineus NBRC 15555.</title>
        <authorList>
            <person name="Komaki H."/>
            <person name="Tamura T."/>
        </authorList>
    </citation>
    <scope>NUCLEOTIDE SEQUENCE</scope>
    <source>
        <strain evidence="3">NBRC 15555</strain>
    </source>
</reference>
<dbReference type="Gene3D" id="2.60.120.620">
    <property type="entry name" value="q2cbj1_9rhob like domain"/>
    <property type="match status" value="1"/>
</dbReference>
<accession>A0A919J1X9</accession>
<keyword evidence="1" id="KW-0560">Oxidoreductase</keyword>
<keyword evidence="1" id="KW-0408">Iron</keyword>
<dbReference type="InterPro" id="IPR044862">
    <property type="entry name" value="Pro_4_hyd_alph_FE2OG_OXY"/>
</dbReference>
<organism evidence="3 4">
    <name type="scientific">Paractinoplanes ferrugineus</name>
    <dbReference type="NCBI Taxonomy" id="113564"/>
    <lineage>
        <taxon>Bacteria</taxon>
        <taxon>Bacillati</taxon>
        <taxon>Actinomycetota</taxon>
        <taxon>Actinomycetes</taxon>
        <taxon>Micromonosporales</taxon>
        <taxon>Micromonosporaceae</taxon>
        <taxon>Paractinoplanes</taxon>
    </lineage>
</organism>
<feature type="domain" description="Fe2OG dioxygenase" evidence="2">
    <location>
        <begin position="99"/>
        <end position="231"/>
    </location>
</feature>
<gene>
    <name evidence="3" type="ORF">Afe05nite_51110</name>
</gene>
<dbReference type="GO" id="GO:0016491">
    <property type="term" value="F:oxidoreductase activity"/>
    <property type="evidence" value="ECO:0007669"/>
    <property type="project" value="UniProtKB-KW"/>
</dbReference>
<dbReference type="PROSITE" id="PS51471">
    <property type="entry name" value="FE2OG_OXY"/>
    <property type="match status" value="1"/>
</dbReference>
<dbReference type="Pfam" id="PF13640">
    <property type="entry name" value="2OG-FeII_Oxy_3"/>
    <property type="match status" value="1"/>
</dbReference>
<keyword evidence="1" id="KW-0479">Metal-binding</keyword>
<dbReference type="InterPro" id="IPR005123">
    <property type="entry name" value="Oxoglu/Fe-dep_dioxygenase_dom"/>
</dbReference>
<name>A0A919J1X9_9ACTN</name>
<evidence type="ECO:0000313" key="3">
    <source>
        <dbReference type="EMBL" id="GIE13271.1"/>
    </source>
</evidence>
<proteinExistence type="inferred from homology"/>
<keyword evidence="4" id="KW-1185">Reference proteome</keyword>
<dbReference type="EMBL" id="BOMM01000047">
    <property type="protein sequence ID" value="GIE13271.1"/>
    <property type="molecule type" value="Genomic_DNA"/>
</dbReference>